<keyword evidence="1" id="KW-1133">Transmembrane helix</keyword>
<reference evidence="2 3" key="1">
    <citation type="submission" date="2024-02" db="EMBL/GenBank/DDBJ databases">
        <authorList>
            <person name="Saticioglu I.B."/>
        </authorList>
    </citation>
    <scope>NUCLEOTIDE SEQUENCE [LARGE SCALE GENOMIC DNA]</scope>
    <source>
        <strain evidence="2 3">Mu-86</strain>
    </source>
</reference>
<proteinExistence type="predicted"/>
<evidence type="ECO:0000313" key="3">
    <source>
        <dbReference type="Proteomes" id="UP001368654"/>
    </source>
</evidence>
<protein>
    <submittedName>
        <fullName evidence="2">Uncharacterized protein</fullName>
    </submittedName>
</protein>
<feature type="transmembrane region" description="Helical" evidence="1">
    <location>
        <begin position="6"/>
        <end position="25"/>
    </location>
</feature>
<evidence type="ECO:0000256" key="1">
    <source>
        <dbReference type="SAM" id="Phobius"/>
    </source>
</evidence>
<name>A0ABU8LUG4_9MICO</name>
<feature type="transmembrane region" description="Helical" evidence="1">
    <location>
        <begin position="91"/>
        <end position="111"/>
    </location>
</feature>
<gene>
    <name evidence="2" type="ORF">WDU96_06720</name>
</gene>
<feature type="transmembrane region" description="Helical" evidence="1">
    <location>
        <begin position="263"/>
        <end position="281"/>
    </location>
</feature>
<feature type="transmembrane region" description="Helical" evidence="1">
    <location>
        <begin position="172"/>
        <end position="191"/>
    </location>
</feature>
<keyword evidence="1" id="KW-0472">Membrane</keyword>
<dbReference type="RefSeq" id="WP_337337739.1">
    <property type="nucleotide sequence ID" value="NZ_JBBDGL010000002.1"/>
</dbReference>
<organism evidence="2 3">
    <name type="scientific">Microbacterium marmarense</name>
    <dbReference type="NCBI Taxonomy" id="3122051"/>
    <lineage>
        <taxon>Bacteria</taxon>
        <taxon>Bacillati</taxon>
        <taxon>Actinomycetota</taxon>
        <taxon>Actinomycetes</taxon>
        <taxon>Micrococcales</taxon>
        <taxon>Microbacteriaceae</taxon>
        <taxon>Microbacterium</taxon>
    </lineage>
</organism>
<keyword evidence="3" id="KW-1185">Reference proteome</keyword>
<keyword evidence="1" id="KW-0812">Transmembrane</keyword>
<accession>A0ABU8LUG4</accession>
<sequence length="307" mass="34096">MSMEVFSAIFLVAIAAVPIGVLISLRRPNWGITHVYKASTRARLPITSDEMWWSIRRRSRNETRASMWGLLIAVAIVGTLFAFTQLKSSPYFIWILVLMIFVVTAVTSTLASTRERLFSPAPQAARIARARELDVSDYLSSVRQYTPRVLLIAAGVAFTVLCLSAFWKEISIPVIVGSATSLALALVATWICRVTEKRILACPQPATNTLELGWDDLFRTDSLNNLRMVAAMTAWLPFGIALTALTNAWIFRGQTDLEQFAGLFPWWGILLLQVVYVLGAGRLSPALFPEYLNSPQADLSVTKEIAK</sequence>
<feature type="transmembrane region" description="Helical" evidence="1">
    <location>
        <begin position="149"/>
        <end position="166"/>
    </location>
</feature>
<feature type="transmembrane region" description="Helical" evidence="1">
    <location>
        <begin position="229"/>
        <end position="251"/>
    </location>
</feature>
<feature type="transmembrane region" description="Helical" evidence="1">
    <location>
        <begin position="65"/>
        <end position="85"/>
    </location>
</feature>
<comment type="caution">
    <text evidence="2">The sequence shown here is derived from an EMBL/GenBank/DDBJ whole genome shotgun (WGS) entry which is preliminary data.</text>
</comment>
<dbReference type="Proteomes" id="UP001368654">
    <property type="component" value="Unassembled WGS sequence"/>
</dbReference>
<evidence type="ECO:0000313" key="2">
    <source>
        <dbReference type="EMBL" id="MEJ1155291.1"/>
    </source>
</evidence>
<dbReference type="EMBL" id="JBBDGL010000002">
    <property type="protein sequence ID" value="MEJ1155291.1"/>
    <property type="molecule type" value="Genomic_DNA"/>
</dbReference>